<name>A0AAD7EK50_9AGAR</name>
<dbReference type="AlphaFoldDB" id="A0AAD7EK50"/>
<dbReference type="Proteomes" id="UP001218218">
    <property type="component" value="Unassembled WGS sequence"/>
</dbReference>
<protein>
    <submittedName>
        <fullName evidence="1">Uncharacterized protein</fullName>
    </submittedName>
</protein>
<accession>A0AAD7EK50</accession>
<comment type="caution">
    <text evidence="1">The sequence shown here is derived from an EMBL/GenBank/DDBJ whole genome shotgun (WGS) entry which is preliminary data.</text>
</comment>
<keyword evidence="2" id="KW-1185">Reference proteome</keyword>
<sequence>MAGNPNTHVVFGSSPDSYFIGHGRRYSYANMPESFAKHIQTQMNISMTLWISMNKMLTSWITHNTATENFHFTRNTNEIIQHHLSATNGKFPAEFVSFPDSDDPIHYFVKGKDSHLWTATLPDGLFQKLTKTMSEVPTFDAAITGMLFGKGKTHIYMFRGGFWPEYDDDVDAEHPLRKVLAKYSKGWCIDRASSLCFYDSRYYFLKFKQPKSTQLQITWNLPETMGAHLGELMGRMNDPEEQLALLKSDQKWISVANARINNQFQLHNMQINAMNRAALSFQMVADPGIVVETVRYY</sequence>
<gene>
    <name evidence="1" type="ORF">DFH08DRAFT_1019944</name>
</gene>
<dbReference type="EMBL" id="JARIHO010000033">
    <property type="protein sequence ID" value="KAJ7334032.1"/>
    <property type="molecule type" value="Genomic_DNA"/>
</dbReference>
<evidence type="ECO:0000313" key="2">
    <source>
        <dbReference type="Proteomes" id="UP001218218"/>
    </source>
</evidence>
<evidence type="ECO:0000313" key="1">
    <source>
        <dbReference type="EMBL" id="KAJ7334032.1"/>
    </source>
</evidence>
<reference evidence="1" key="1">
    <citation type="submission" date="2023-03" db="EMBL/GenBank/DDBJ databases">
        <title>Massive genome expansion in bonnet fungi (Mycena s.s.) driven by repeated elements and novel gene families across ecological guilds.</title>
        <authorList>
            <consortium name="Lawrence Berkeley National Laboratory"/>
            <person name="Harder C.B."/>
            <person name="Miyauchi S."/>
            <person name="Viragh M."/>
            <person name="Kuo A."/>
            <person name="Thoen E."/>
            <person name="Andreopoulos B."/>
            <person name="Lu D."/>
            <person name="Skrede I."/>
            <person name="Drula E."/>
            <person name="Henrissat B."/>
            <person name="Morin E."/>
            <person name="Kohler A."/>
            <person name="Barry K."/>
            <person name="LaButti K."/>
            <person name="Morin E."/>
            <person name="Salamov A."/>
            <person name="Lipzen A."/>
            <person name="Mereny Z."/>
            <person name="Hegedus B."/>
            <person name="Baldrian P."/>
            <person name="Stursova M."/>
            <person name="Weitz H."/>
            <person name="Taylor A."/>
            <person name="Grigoriev I.V."/>
            <person name="Nagy L.G."/>
            <person name="Martin F."/>
            <person name="Kauserud H."/>
        </authorList>
    </citation>
    <scope>NUCLEOTIDE SEQUENCE</scope>
    <source>
        <strain evidence="1">CBHHK002</strain>
    </source>
</reference>
<organism evidence="1 2">
    <name type="scientific">Mycena albidolilacea</name>
    <dbReference type="NCBI Taxonomy" id="1033008"/>
    <lineage>
        <taxon>Eukaryota</taxon>
        <taxon>Fungi</taxon>
        <taxon>Dikarya</taxon>
        <taxon>Basidiomycota</taxon>
        <taxon>Agaricomycotina</taxon>
        <taxon>Agaricomycetes</taxon>
        <taxon>Agaricomycetidae</taxon>
        <taxon>Agaricales</taxon>
        <taxon>Marasmiineae</taxon>
        <taxon>Mycenaceae</taxon>
        <taxon>Mycena</taxon>
    </lineage>
</organism>
<proteinExistence type="predicted"/>